<evidence type="ECO:0000313" key="8">
    <source>
        <dbReference type="EMBL" id="MED6221806.1"/>
    </source>
</evidence>
<evidence type="ECO:0000259" key="7">
    <source>
        <dbReference type="PROSITE" id="PS50811"/>
    </source>
</evidence>
<evidence type="ECO:0000313" key="9">
    <source>
        <dbReference type="Proteomes" id="UP001341840"/>
    </source>
</evidence>
<keyword evidence="5" id="KW-0539">Nucleus</keyword>
<proteinExistence type="predicted"/>
<comment type="caution">
    <text evidence="8">The sequence shown here is derived from an EMBL/GenBank/DDBJ whole genome shotgun (WGS) entry which is preliminary data.</text>
</comment>
<feature type="region of interest" description="Disordered" evidence="6">
    <location>
        <begin position="123"/>
        <end position="144"/>
    </location>
</feature>
<keyword evidence="9" id="KW-1185">Reference proteome</keyword>
<feature type="compositionally biased region" description="Basic residues" evidence="6">
    <location>
        <begin position="130"/>
        <end position="144"/>
    </location>
</feature>
<organism evidence="8 9">
    <name type="scientific">Stylosanthes scabra</name>
    <dbReference type="NCBI Taxonomy" id="79078"/>
    <lineage>
        <taxon>Eukaryota</taxon>
        <taxon>Viridiplantae</taxon>
        <taxon>Streptophyta</taxon>
        <taxon>Embryophyta</taxon>
        <taxon>Tracheophyta</taxon>
        <taxon>Spermatophyta</taxon>
        <taxon>Magnoliopsida</taxon>
        <taxon>eudicotyledons</taxon>
        <taxon>Gunneridae</taxon>
        <taxon>Pentapetalae</taxon>
        <taxon>rosids</taxon>
        <taxon>fabids</taxon>
        <taxon>Fabales</taxon>
        <taxon>Fabaceae</taxon>
        <taxon>Papilionoideae</taxon>
        <taxon>50 kb inversion clade</taxon>
        <taxon>dalbergioids sensu lato</taxon>
        <taxon>Dalbergieae</taxon>
        <taxon>Pterocarpus clade</taxon>
        <taxon>Stylosanthes</taxon>
    </lineage>
</organism>
<evidence type="ECO:0000256" key="6">
    <source>
        <dbReference type="SAM" id="MobiDB-lite"/>
    </source>
</evidence>
<name>A0ABU6ZIM4_9FABA</name>
<feature type="region of interest" description="Disordered" evidence="6">
    <location>
        <begin position="400"/>
        <end position="420"/>
    </location>
</feature>
<evidence type="ECO:0000256" key="1">
    <source>
        <dbReference type="ARBA" id="ARBA00004123"/>
    </source>
</evidence>
<feature type="region of interest" description="Disordered" evidence="6">
    <location>
        <begin position="1"/>
        <end position="29"/>
    </location>
</feature>
<gene>
    <name evidence="8" type="ORF">PIB30_058208</name>
</gene>
<evidence type="ECO:0000256" key="5">
    <source>
        <dbReference type="ARBA" id="ARBA00023242"/>
    </source>
</evidence>
<dbReference type="PROSITE" id="PS50811">
    <property type="entry name" value="WRKY"/>
    <property type="match status" value="1"/>
</dbReference>
<dbReference type="Pfam" id="PF03106">
    <property type="entry name" value="WRKY"/>
    <property type="match status" value="1"/>
</dbReference>
<evidence type="ECO:0000256" key="4">
    <source>
        <dbReference type="ARBA" id="ARBA00023163"/>
    </source>
</evidence>
<keyword evidence="4" id="KW-0804">Transcription</keyword>
<dbReference type="SUPFAM" id="SSF118290">
    <property type="entry name" value="WRKY DNA-binding domain"/>
    <property type="match status" value="1"/>
</dbReference>
<evidence type="ECO:0000256" key="2">
    <source>
        <dbReference type="ARBA" id="ARBA00023015"/>
    </source>
</evidence>
<dbReference type="InterPro" id="IPR003657">
    <property type="entry name" value="WRKY_dom"/>
</dbReference>
<dbReference type="PANTHER" id="PTHR31429">
    <property type="entry name" value="WRKY TRANSCRIPTION FACTOR 36-RELATED"/>
    <property type="match status" value="1"/>
</dbReference>
<evidence type="ECO:0000256" key="3">
    <source>
        <dbReference type="ARBA" id="ARBA00023125"/>
    </source>
</evidence>
<protein>
    <recommendedName>
        <fullName evidence="7">WRKY domain-containing protein</fullName>
    </recommendedName>
</protein>
<feature type="compositionally biased region" description="Basic and acidic residues" evidence="6">
    <location>
        <begin position="19"/>
        <end position="29"/>
    </location>
</feature>
<keyword evidence="3" id="KW-0238">DNA-binding</keyword>
<feature type="domain" description="WRKY" evidence="7">
    <location>
        <begin position="152"/>
        <end position="218"/>
    </location>
</feature>
<dbReference type="Proteomes" id="UP001341840">
    <property type="component" value="Unassembled WGS sequence"/>
</dbReference>
<dbReference type="Gene3D" id="2.20.25.80">
    <property type="entry name" value="WRKY domain"/>
    <property type="match status" value="1"/>
</dbReference>
<feature type="region of interest" description="Disordered" evidence="6">
    <location>
        <begin position="87"/>
        <end position="108"/>
    </location>
</feature>
<dbReference type="InterPro" id="IPR044810">
    <property type="entry name" value="WRKY_plant"/>
</dbReference>
<dbReference type="EMBL" id="JASCZI010272346">
    <property type="protein sequence ID" value="MED6221806.1"/>
    <property type="molecule type" value="Genomic_DNA"/>
</dbReference>
<keyword evidence="2" id="KW-0805">Transcription regulation</keyword>
<comment type="subcellular location">
    <subcellularLocation>
        <location evidence="1">Nucleus</location>
    </subcellularLocation>
</comment>
<dbReference type="SMART" id="SM00774">
    <property type="entry name" value="WRKY"/>
    <property type="match status" value="1"/>
</dbReference>
<reference evidence="8 9" key="1">
    <citation type="journal article" date="2023" name="Plants (Basel)">
        <title>Bridging the Gap: Combining Genomics and Transcriptomics Approaches to Understand Stylosanthes scabra, an Orphan Legume from the Brazilian Caatinga.</title>
        <authorList>
            <person name="Ferreira-Neto J.R.C."/>
            <person name="da Silva M.D."/>
            <person name="Binneck E."/>
            <person name="de Melo N.F."/>
            <person name="da Silva R.H."/>
            <person name="de Melo A.L.T.M."/>
            <person name="Pandolfi V."/>
            <person name="Bustamante F.O."/>
            <person name="Brasileiro-Vidal A.C."/>
            <person name="Benko-Iseppon A.M."/>
        </authorList>
    </citation>
    <scope>NUCLEOTIDE SEQUENCE [LARGE SCALE GENOMIC DNA]</scope>
    <source>
        <tissue evidence="8">Leaves</tissue>
    </source>
</reference>
<dbReference type="InterPro" id="IPR036576">
    <property type="entry name" value="WRKY_dom_sf"/>
</dbReference>
<accession>A0ABU6ZIM4</accession>
<sequence length="420" mass="47004">MEDHHFNILESNGDNEEIGGNKDDKVESKGELEVLLRNNDDDDSSMHQKEYLFDIIHRQEKQEATKDAIHGDSEELMSLSLGVSSSLLSSNNNNREENLDTDNNNNQQLLTEMWPPSKVLKTTKNEEASHHHHHHQHNTRLKKARVSIRARCDTQTMNDGCQWRKYGQKIAKGNPCPRSYYRCTVSSSCPVRKQVQRCAQDMSILITTYEGTHNHPLPSSATSMASATSAAASVLRSSSLSSLSSSAATIVNPNTNNTLIRAPQEFYLFNSSMITTSNNNFHPTITLDLINTKPPTTSSSSSMPKYSPTNLDFSSSTTTTTTFSPLHSSSHCYYWNPNNNYGGGLITQQNRNIMNNNQGHYPYQQNYMPIFQQPLPADYYYASSSALNINQQGNITLPLLTSQPSKGSFASPSKNLQKRK</sequence>
<dbReference type="PANTHER" id="PTHR31429:SF97">
    <property type="entry name" value="WRKY TRANSCRIPTION FACTOR 36-RELATED"/>
    <property type="match status" value="1"/>
</dbReference>